<evidence type="ECO:0000256" key="8">
    <source>
        <dbReference type="SAM" id="MobiDB-lite"/>
    </source>
</evidence>
<protein>
    <recommendedName>
        <fullName evidence="2">DNA-directed RNA polymerase</fullName>
        <ecNumber evidence="2">2.7.7.6</ecNumber>
    </recommendedName>
</protein>
<dbReference type="AlphaFoldDB" id="A0A381YCH2"/>
<comment type="catalytic activity">
    <reaction evidence="7">
        <text>RNA(n) + a ribonucleoside 5'-triphosphate = RNA(n+1) + diphosphate</text>
        <dbReference type="Rhea" id="RHEA:21248"/>
        <dbReference type="Rhea" id="RHEA-COMP:14527"/>
        <dbReference type="Rhea" id="RHEA-COMP:17342"/>
        <dbReference type="ChEBI" id="CHEBI:33019"/>
        <dbReference type="ChEBI" id="CHEBI:61557"/>
        <dbReference type="ChEBI" id="CHEBI:140395"/>
        <dbReference type="EC" id="2.7.7.6"/>
    </reaction>
</comment>
<evidence type="ECO:0000256" key="7">
    <source>
        <dbReference type="ARBA" id="ARBA00048552"/>
    </source>
</evidence>
<keyword evidence="3" id="KW-0240">DNA-directed RNA polymerase</keyword>
<sequence length="752" mass="86710">DEGRKWLFVHVHNMVAVPLGVVGWDEWGEDQPLKRQSFKDRDEWVSRNIDSLISLADSPQKRAHKKVLGLNEHSGTGSKTFQRLAALIELRRVWLEFNNNGGDWSKVTSGQPVYLDASCNGYQHVSTLLRNRNLARHVNVVPWEDDPLHVTGDLYQAISDEARKKSPSRRKLLSELKGIMPDDVSLRREVMRLLCTRDIAKPAVMTRMYGKESTRDCFMGRRGKGKPGWFSSIKLEDGSNHYGCPKPNCDYKHEHEWVVKSHATKKHHMRSCWHEESPLHRALLRPPVHPTLEKKQHHTDLAIKVDDLYTAADQVVTGGAYRKYKDSVKSIARLATKTRSLRTIKTAKLQKKGKHVGKYKFQGKHLSKTVKLPQWKYAARWELPDDFKVINYYIKHAEPSDGHANNPTHPASLYKHLLPEWYDTGKVRRSTLARLKELDVPELDRFKASAMKKNYSKKLVEHIRKIADGRDGDADLDEVIDILSEDSIHLPRYEENEKDRVRVDKPISGIAPNLIHSLDAYHMRTTITELHKSDWNLDFWAVHDAFGTHACDVPAMCAKIRKGFTSLHHNTGDINWWLRRMTREEMHESVYLQRPSKNRIHKDRSYVYKDQLIVHAMKNGIEPATVESTAARDKFYFGMEEKQLHEQLYRRRLKGEIKKHAEKGGIDSESIESTAKRGGAPTKEDYITALVEAQIPPKQEWLPVSNPKRSDYVNRLLAEGIAPPQEWVAWIDPAEFDKKLLLDARGSVYMVD</sequence>
<dbReference type="PANTHER" id="PTHR10102">
    <property type="entry name" value="DNA-DIRECTED RNA POLYMERASE, MITOCHONDRIAL"/>
    <property type="match status" value="1"/>
</dbReference>
<accession>A0A381YCH2</accession>
<feature type="domain" description="DNA-directed RNA polymerase C-terminal" evidence="9">
    <location>
        <begin position="494"/>
        <end position="672"/>
    </location>
</feature>
<feature type="non-terminal residue" evidence="10">
    <location>
        <position position="1"/>
    </location>
</feature>
<dbReference type="GO" id="GO:0034245">
    <property type="term" value="C:mitochondrial DNA-directed RNA polymerase complex"/>
    <property type="evidence" value="ECO:0007669"/>
    <property type="project" value="TreeGrafter"/>
</dbReference>
<keyword evidence="5" id="KW-0548">Nucleotidyltransferase</keyword>
<dbReference type="Pfam" id="PF00940">
    <property type="entry name" value="RNA_pol"/>
    <property type="match status" value="2"/>
</dbReference>
<dbReference type="PROSITE" id="PS00900">
    <property type="entry name" value="RNA_POL_PHAGE_1"/>
    <property type="match status" value="1"/>
</dbReference>
<dbReference type="GO" id="GO:0003899">
    <property type="term" value="F:DNA-directed RNA polymerase activity"/>
    <property type="evidence" value="ECO:0007669"/>
    <property type="project" value="UniProtKB-EC"/>
</dbReference>
<dbReference type="Gene3D" id="3.30.70.370">
    <property type="match status" value="1"/>
</dbReference>
<dbReference type="InterPro" id="IPR046950">
    <property type="entry name" value="DNA-dir_Rpol_C_phage-type"/>
</dbReference>
<dbReference type="SUPFAM" id="SSF56672">
    <property type="entry name" value="DNA/RNA polymerases"/>
    <property type="match status" value="2"/>
</dbReference>
<comment type="similarity">
    <text evidence="1">Belongs to the phage and mitochondrial RNA polymerase family.</text>
</comment>
<name>A0A381YCH2_9ZZZZ</name>
<evidence type="ECO:0000313" key="10">
    <source>
        <dbReference type="EMBL" id="SVA74728.1"/>
    </source>
</evidence>
<gene>
    <name evidence="10" type="ORF">METZ01_LOCUS127582</name>
</gene>
<dbReference type="GO" id="GO:0006390">
    <property type="term" value="P:mitochondrial transcription"/>
    <property type="evidence" value="ECO:0007669"/>
    <property type="project" value="TreeGrafter"/>
</dbReference>
<feature type="domain" description="DNA-directed RNA polymerase C-terminal" evidence="9">
    <location>
        <begin position="2"/>
        <end position="210"/>
    </location>
</feature>
<keyword evidence="4" id="KW-0808">Transferase</keyword>
<evidence type="ECO:0000259" key="9">
    <source>
        <dbReference type="Pfam" id="PF00940"/>
    </source>
</evidence>
<evidence type="ECO:0000256" key="3">
    <source>
        <dbReference type="ARBA" id="ARBA00022478"/>
    </source>
</evidence>
<evidence type="ECO:0000256" key="5">
    <source>
        <dbReference type="ARBA" id="ARBA00022695"/>
    </source>
</evidence>
<evidence type="ECO:0000256" key="1">
    <source>
        <dbReference type="ARBA" id="ARBA00009493"/>
    </source>
</evidence>
<keyword evidence="6" id="KW-0804">Transcription</keyword>
<dbReference type="Gene3D" id="1.10.287.280">
    <property type="match status" value="1"/>
</dbReference>
<organism evidence="10">
    <name type="scientific">marine metagenome</name>
    <dbReference type="NCBI Taxonomy" id="408172"/>
    <lineage>
        <taxon>unclassified sequences</taxon>
        <taxon>metagenomes</taxon>
        <taxon>ecological metagenomes</taxon>
    </lineage>
</organism>
<feature type="region of interest" description="Disordered" evidence="8">
    <location>
        <begin position="660"/>
        <end position="680"/>
    </location>
</feature>
<dbReference type="EC" id="2.7.7.6" evidence="2"/>
<evidence type="ECO:0000256" key="4">
    <source>
        <dbReference type="ARBA" id="ARBA00022679"/>
    </source>
</evidence>
<proteinExistence type="inferred from homology"/>
<dbReference type="InterPro" id="IPR043502">
    <property type="entry name" value="DNA/RNA_pol_sf"/>
</dbReference>
<dbReference type="GO" id="GO:0003677">
    <property type="term" value="F:DNA binding"/>
    <property type="evidence" value="ECO:0007669"/>
    <property type="project" value="InterPro"/>
</dbReference>
<reference evidence="10" key="1">
    <citation type="submission" date="2018-05" db="EMBL/GenBank/DDBJ databases">
        <authorList>
            <person name="Lanie J.A."/>
            <person name="Ng W.-L."/>
            <person name="Kazmierczak K.M."/>
            <person name="Andrzejewski T.M."/>
            <person name="Davidsen T.M."/>
            <person name="Wayne K.J."/>
            <person name="Tettelin H."/>
            <person name="Glass J.I."/>
            <person name="Rusch D."/>
            <person name="Podicherti R."/>
            <person name="Tsui H.-C.T."/>
            <person name="Winkler M.E."/>
        </authorList>
    </citation>
    <scope>NUCLEOTIDE SEQUENCE</scope>
</reference>
<dbReference type="InterPro" id="IPR002092">
    <property type="entry name" value="DNA-dir_Rpol_phage-type"/>
</dbReference>
<dbReference type="PANTHER" id="PTHR10102:SF0">
    <property type="entry name" value="DNA-DIRECTED RNA POLYMERASE, MITOCHONDRIAL"/>
    <property type="match status" value="1"/>
</dbReference>
<evidence type="ECO:0000256" key="6">
    <source>
        <dbReference type="ARBA" id="ARBA00023163"/>
    </source>
</evidence>
<dbReference type="EMBL" id="UINC01017903">
    <property type="protein sequence ID" value="SVA74728.1"/>
    <property type="molecule type" value="Genomic_DNA"/>
</dbReference>
<evidence type="ECO:0000256" key="2">
    <source>
        <dbReference type="ARBA" id="ARBA00012418"/>
    </source>
</evidence>